<feature type="region of interest" description="Disordered" evidence="1">
    <location>
        <begin position="1"/>
        <end position="24"/>
    </location>
</feature>
<protein>
    <submittedName>
        <fullName evidence="2">Uncharacterized protein</fullName>
    </submittedName>
</protein>
<sequence length="141" mass="15410">MAPSGYAIKLQRGITGGPQPQNPSFICTLYKDPDADDSQVYVQQTEPATTGSQESSKTINESDVNVLVEELYSILKKLPTEEPPGSEDIYGLDTSIMWESDDLKWWNGGPSGCEGGESSVRPTAEQKTMFKKAVDIVMSML</sequence>
<evidence type="ECO:0000256" key="1">
    <source>
        <dbReference type="SAM" id="MobiDB-lite"/>
    </source>
</evidence>
<evidence type="ECO:0000313" key="2">
    <source>
        <dbReference type="EMBL" id="GAQ04959.1"/>
    </source>
</evidence>
<dbReference type="AlphaFoldDB" id="A0AAN4PEA0"/>
<gene>
    <name evidence="2" type="ORF">ALT_2280</name>
</gene>
<organism evidence="2 3">
    <name type="scientific">Aspergillus lentulus</name>
    <dbReference type="NCBI Taxonomy" id="293939"/>
    <lineage>
        <taxon>Eukaryota</taxon>
        <taxon>Fungi</taxon>
        <taxon>Dikarya</taxon>
        <taxon>Ascomycota</taxon>
        <taxon>Pezizomycotina</taxon>
        <taxon>Eurotiomycetes</taxon>
        <taxon>Eurotiomycetidae</taxon>
        <taxon>Eurotiales</taxon>
        <taxon>Aspergillaceae</taxon>
        <taxon>Aspergillus</taxon>
        <taxon>Aspergillus subgen. Fumigati</taxon>
    </lineage>
</organism>
<feature type="compositionally biased region" description="Polar residues" evidence="1">
    <location>
        <begin position="40"/>
        <end position="60"/>
    </location>
</feature>
<dbReference type="EMBL" id="BCLY01000004">
    <property type="protein sequence ID" value="GAQ04959.1"/>
    <property type="molecule type" value="Genomic_DNA"/>
</dbReference>
<feature type="region of interest" description="Disordered" evidence="1">
    <location>
        <begin position="37"/>
        <end position="60"/>
    </location>
</feature>
<accession>A0AAN4PEA0</accession>
<name>A0AAN4PEA0_ASPLE</name>
<comment type="caution">
    <text evidence="2">The sequence shown here is derived from an EMBL/GenBank/DDBJ whole genome shotgun (WGS) entry which is preliminary data.</text>
</comment>
<reference evidence="2 3" key="1">
    <citation type="submission" date="2015-11" db="EMBL/GenBank/DDBJ databases">
        <title>Aspergillus lentulus strain IFM 54703T.</title>
        <authorList>
            <person name="Kusuya Y."/>
            <person name="Sakai K."/>
            <person name="Kamei K."/>
            <person name="Takahashi H."/>
            <person name="Yaguchi T."/>
        </authorList>
    </citation>
    <scope>NUCLEOTIDE SEQUENCE [LARGE SCALE GENOMIC DNA]</scope>
    <source>
        <strain evidence="2 3">IFM 54703</strain>
    </source>
</reference>
<evidence type="ECO:0000313" key="3">
    <source>
        <dbReference type="Proteomes" id="UP000051487"/>
    </source>
</evidence>
<proteinExistence type="predicted"/>
<dbReference type="Proteomes" id="UP000051487">
    <property type="component" value="Unassembled WGS sequence"/>
</dbReference>